<feature type="region of interest" description="Disordered" evidence="11">
    <location>
        <begin position="629"/>
        <end position="676"/>
    </location>
</feature>
<dbReference type="InterPro" id="IPR001789">
    <property type="entry name" value="Sig_transdc_resp-reg_receiver"/>
</dbReference>
<keyword evidence="4" id="KW-0805">Transcription regulation</keyword>
<dbReference type="InterPro" id="IPR011006">
    <property type="entry name" value="CheY-like_superfamily"/>
</dbReference>
<dbReference type="Pfam" id="PF00072">
    <property type="entry name" value="Response_reg"/>
    <property type="match status" value="1"/>
</dbReference>
<dbReference type="PROSITE" id="PS50110">
    <property type="entry name" value="RESPONSE_REGULATORY"/>
    <property type="match status" value="1"/>
</dbReference>
<evidence type="ECO:0000256" key="9">
    <source>
        <dbReference type="PROSITE-ProRule" id="PRU00169"/>
    </source>
</evidence>
<evidence type="ECO:0000256" key="11">
    <source>
        <dbReference type="SAM" id="MobiDB-lite"/>
    </source>
</evidence>
<evidence type="ECO:0000259" key="12">
    <source>
        <dbReference type="PROSITE" id="PS50110"/>
    </source>
</evidence>
<feature type="region of interest" description="Disordered" evidence="11">
    <location>
        <begin position="533"/>
        <end position="577"/>
    </location>
</feature>
<feature type="compositionally biased region" description="Low complexity" evidence="11">
    <location>
        <begin position="115"/>
        <end position="144"/>
    </location>
</feature>
<dbReference type="SUPFAM" id="SSF46785">
    <property type="entry name" value="Winged helix' DNA-binding domain"/>
    <property type="match status" value="1"/>
</dbReference>
<feature type="region of interest" description="Disordered" evidence="11">
    <location>
        <begin position="1040"/>
        <end position="1074"/>
    </location>
</feature>
<keyword evidence="7" id="KW-0539">Nucleus</keyword>
<dbReference type="InterPro" id="IPR036390">
    <property type="entry name" value="WH_DNA-bd_sf"/>
</dbReference>
<dbReference type="FunFam" id="1.10.10.10:FF:000027">
    <property type="entry name" value="Heat shock transcription factor 1"/>
    <property type="match status" value="1"/>
</dbReference>
<feature type="region of interest" description="Disordered" evidence="11">
    <location>
        <begin position="109"/>
        <end position="166"/>
    </location>
</feature>
<feature type="compositionally biased region" description="Low complexity" evidence="11">
    <location>
        <begin position="816"/>
        <end position="829"/>
    </location>
</feature>
<evidence type="ECO:0000256" key="2">
    <source>
        <dbReference type="ARBA" id="ARBA00022553"/>
    </source>
</evidence>
<evidence type="ECO:0000256" key="7">
    <source>
        <dbReference type="ARBA" id="ARBA00023242"/>
    </source>
</evidence>
<feature type="compositionally biased region" description="Low complexity" evidence="11">
    <location>
        <begin position="837"/>
        <end position="863"/>
    </location>
</feature>
<keyword evidence="3" id="KW-0902">Two-component regulatory system</keyword>
<feature type="compositionally biased region" description="Low complexity" evidence="11">
    <location>
        <begin position="693"/>
        <end position="708"/>
    </location>
</feature>
<feature type="region of interest" description="Disordered" evidence="11">
    <location>
        <begin position="1117"/>
        <end position="1154"/>
    </location>
</feature>
<accession>A0A4S8MNQ3</accession>
<evidence type="ECO:0000256" key="10">
    <source>
        <dbReference type="SAM" id="Coils"/>
    </source>
</evidence>
<dbReference type="PANTHER" id="PTHR45339:SF1">
    <property type="entry name" value="HYBRID SIGNAL TRANSDUCTION HISTIDINE KINASE J"/>
    <property type="match status" value="1"/>
</dbReference>
<keyword evidence="6" id="KW-0804">Transcription</keyword>
<dbReference type="GO" id="GO:0000160">
    <property type="term" value="P:phosphorelay signal transduction system"/>
    <property type="evidence" value="ECO:0007669"/>
    <property type="project" value="UniProtKB-KW"/>
</dbReference>
<feature type="compositionally biased region" description="Low complexity" evidence="11">
    <location>
        <begin position="328"/>
        <end position="340"/>
    </location>
</feature>
<evidence type="ECO:0000256" key="3">
    <source>
        <dbReference type="ARBA" id="ARBA00023012"/>
    </source>
</evidence>
<feature type="compositionally biased region" description="Gly residues" evidence="11">
    <location>
        <begin position="292"/>
        <end position="303"/>
    </location>
</feature>
<dbReference type="Pfam" id="PF00447">
    <property type="entry name" value="HSF_DNA-bind"/>
    <property type="match status" value="1"/>
</dbReference>
<dbReference type="GO" id="GO:0005634">
    <property type="term" value="C:nucleus"/>
    <property type="evidence" value="ECO:0007669"/>
    <property type="project" value="UniProtKB-SubCell"/>
</dbReference>
<dbReference type="FunFam" id="3.40.50.2300:FF:000212">
    <property type="entry name" value="Stress response regulator/HFS transcription factor"/>
    <property type="match status" value="1"/>
</dbReference>
<feature type="compositionally biased region" description="Basic and acidic residues" evidence="11">
    <location>
        <begin position="1143"/>
        <end position="1154"/>
    </location>
</feature>
<dbReference type="SUPFAM" id="SSF52172">
    <property type="entry name" value="CheY-like"/>
    <property type="match status" value="1"/>
</dbReference>
<feature type="domain" description="Response regulatory" evidence="12">
    <location>
        <begin position="882"/>
        <end position="996"/>
    </location>
</feature>
<feature type="modified residue" description="4-aspartylphosphate" evidence="9">
    <location>
        <position position="931"/>
    </location>
</feature>
<evidence type="ECO:0000256" key="5">
    <source>
        <dbReference type="ARBA" id="ARBA00023125"/>
    </source>
</evidence>
<feature type="compositionally biased region" description="Gly residues" evidence="11">
    <location>
        <begin position="1117"/>
        <end position="1132"/>
    </location>
</feature>
<evidence type="ECO:0000256" key="8">
    <source>
        <dbReference type="ARBA" id="ARBA00062171"/>
    </source>
</evidence>
<feature type="compositionally biased region" description="Low complexity" evidence="11">
    <location>
        <begin position="1041"/>
        <end position="1065"/>
    </location>
</feature>
<dbReference type="GO" id="GO:0003700">
    <property type="term" value="F:DNA-binding transcription factor activity"/>
    <property type="evidence" value="ECO:0007669"/>
    <property type="project" value="InterPro"/>
</dbReference>
<sequence length="1154" mass="120770">MEDSMPSTSDFVKKLYKMLEDQSFQHVVSWGPQGDCFVVKDMNEFTKSILPRMFKHSNFASFVRQLNKYDFHKVKNTDDNTFGEHSWTFRHPDFHADRREALENIKRKVPTSRKNQQTQQQQSQQQQQQQQLNPQMNQTNPQGSIQGGLQGGAGTRGMGPGMGMGPTGMMGMNGAMGGGGMGAGTSGNGGGWYGGNDPSTYIQHLQSQITQLTATQEELSSHIRNLERNVGTLERGLGGLERNYHEVLIEMVGFQRNMAQQDSVMQGLIEWVLRGGPNGGGGGPTPPLTGSSGSGNAGNGGSDVKGKRPALPSPPIQGLLTSGVDSPSLASQLASSSSSQNRSQTVVPSQQTIGQRRSGGGASSSLSSSSSPGILSLPSPSPLPSNSQSQFQIASPQPLLSPGILSSVTGSDNPFVPSSVTQRIIGGGVGKQERDDEGGGIGGGMQRQQQQVWNSNTFEVVGRSALMKMNEMSRMAAEVNNGNNGNGIGRDFVGFGGRMTPGFGGGGFGDSGERERPPSRLWAAVTNAGLVNPDGSFVSPGSGSNSSTPSSNSNRSDNGAVGQNGSLGGRMMEGLTSMGPVKITSRQEALARIEELQRMRPASTGFLSNAAARLVGAFETFGGMGMGPLATGSGNGTGGNSTGQQGESVVKNEEGSGNELPPPPPSSVPSSRPRSELGMNVSQLLADPWNMSLPTVPSLSEPSSSYVSDAPASTSTLGSDDQQQEQRQGGPSSFSDFNLGQMNNHQGLQVYTVGHLMPRSAIDDMSGTWSFDANNMMMNGGRDATTSFASGSGLNVGGQETRADGSTGPSSSGIFDPSPSTNTLTSSNGSGPGSGTGPSSPSSSDVVVPSSGSGPSPSSDAGTQKLRVRRSTFVPGWAVSPRVLLVEDDAVSRKLSSKFLQVFGCSIDVAVDGVGAVNKMNLEKYDLVLMDIVMPKLDGVSATSMIRKFDHMTPIISMTSNSKPDEIMTYYSSGMNDILPKPFTKQGLLDMLEKHLMHLKVIQQMSRVPRSVGIPPLSDAGFEQAITSRAAALITINDNGSSSSSSSSLTPFNSSGLSLGGPSNNDDMEDGNVGRINPLAGMGLTDEQYSMILAGIVNGETFAGSMSMGMGFGGGGDQRGYDTSGGIGIGGKRGLDDSEDDERDSKRSRFEVIE</sequence>
<dbReference type="Gene3D" id="3.40.50.2300">
    <property type="match status" value="1"/>
</dbReference>
<keyword evidence="5" id="KW-0238">DNA-binding</keyword>
<dbReference type="InterPro" id="IPR000232">
    <property type="entry name" value="HSF_DNA-bd"/>
</dbReference>
<evidence type="ECO:0000256" key="1">
    <source>
        <dbReference type="ARBA" id="ARBA00004123"/>
    </source>
</evidence>
<comment type="subcellular location">
    <subcellularLocation>
        <location evidence="1">Nucleus</location>
    </subcellularLocation>
</comment>
<feature type="compositionally biased region" description="Gly residues" evidence="11">
    <location>
        <begin position="145"/>
        <end position="166"/>
    </location>
</feature>
<evidence type="ECO:0000256" key="4">
    <source>
        <dbReference type="ARBA" id="ARBA00023015"/>
    </source>
</evidence>
<dbReference type="InterPro" id="IPR036388">
    <property type="entry name" value="WH-like_DNA-bd_sf"/>
</dbReference>
<name>A0A4S8MNQ3_DENBC</name>
<dbReference type="SMART" id="SM00415">
    <property type="entry name" value="HSF"/>
    <property type="match status" value="1"/>
</dbReference>
<dbReference type="PROSITE" id="PS00434">
    <property type="entry name" value="HSF_DOMAIN"/>
    <property type="match status" value="1"/>
</dbReference>
<dbReference type="CDD" id="cd17546">
    <property type="entry name" value="REC_hyHK_CKI1_RcsC-like"/>
    <property type="match status" value="1"/>
</dbReference>
<comment type="subunit">
    <text evidence="8">Homotrimer. Homotrimerization increases the affinity of HSF1 to DNA. Interacts with transcriptional coregulator SSA1 on chromatin.</text>
</comment>
<evidence type="ECO:0000313" key="14">
    <source>
        <dbReference type="Proteomes" id="UP000297245"/>
    </source>
</evidence>
<dbReference type="Proteomes" id="UP000297245">
    <property type="component" value="Unassembled WGS sequence"/>
</dbReference>
<reference evidence="13 14" key="1">
    <citation type="journal article" date="2019" name="Nat. Ecol. Evol.">
        <title>Megaphylogeny resolves global patterns of mushroom evolution.</title>
        <authorList>
            <person name="Varga T."/>
            <person name="Krizsan K."/>
            <person name="Foldi C."/>
            <person name="Dima B."/>
            <person name="Sanchez-Garcia M."/>
            <person name="Sanchez-Ramirez S."/>
            <person name="Szollosi G.J."/>
            <person name="Szarkandi J.G."/>
            <person name="Papp V."/>
            <person name="Albert L."/>
            <person name="Andreopoulos W."/>
            <person name="Angelini C."/>
            <person name="Antonin V."/>
            <person name="Barry K.W."/>
            <person name="Bougher N.L."/>
            <person name="Buchanan P."/>
            <person name="Buyck B."/>
            <person name="Bense V."/>
            <person name="Catcheside P."/>
            <person name="Chovatia M."/>
            <person name="Cooper J."/>
            <person name="Damon W."/>
            <person name="Desjardin D."/>
            <person name="Finy P."/>
            <person name="Geml J."/>
            <person name="Haridas S."/>
            <person name="Hughes K."/>
            <person name="Justo A."/>
            <person name="Karasinski D."/>
            <person name="Kautmanova I."/>
            <person name="Kiss B."/>
            <person name="Kocsube S."/>
            <person name="Kotiranta H."/>
            <person name="LaButti K.M."/>
            <person name="Lechner B.E."/>
            <person name="Liimatainen K."/>
            <person name="Lipzen A."/>
            <person name="Lukacs Z."/>
            <person name="Mihaltcheva S."/>
            <person name="Morgado L.N."/>
            <person name="Niskanen T."/>
            <person name="Noordeloos M.E."/>
            <person name="Ohm R.A."/>
            <person name="Ortiz-Santana B."/>
            <person name="Ovrebo C."/>
            <person name="Racz N."/>
            <person name="Riley R."/>
            <person name="Savchenko A."/>
            <person name="Shiryaev A."/>
            <person name="Soop K."/>
            <person name="Spirin V."/>
            <person name="Szebenyi C."/>
            <person name="Tomsovsky M."/>
            <person name="Tulloss R.E."/>
            <person name="Uehling J."/>
            <person name="Grigoriev I.V."/>
            <person name="Vagvolgyi C."/>
            <person name="Papp T."/>
            <person name="Martin F.M."/>
            <person name="Miettinen O."/>
            <person name="Hibbett D.S."/>
            <person name="Nagy L.G."/>
        </authorList>
    </citation>
    <scope>NUCLEOTIDE SEQUENCE [LARGE SCALE GENOMIC DNA]</scope>
    <source>
        <strain evidence="13 14">CBS 962.96</strain>
    </source>
</reference>
<feature type="compositionally biased region" description="Polar residues" evidence="11">
    <location>
        <begin position="711"/>
        <end position="741"/>
    </location>
</feature>
<dbReference type="AlphaFoldDB" id="A0A4S8MNQ3"/>
<feature type="coiled-coil region" evidence="10">
    <location>
        <begin position="209"/>
        <end position="243"/>
    </location>
</feature>
<dbReference type="OrthoDB" id="60033at2759"/>
<dbReference type="Gene3D" id="1.10.10.10">
    <property type="entry name" value="Winged helix-like DNA-binding domain superfamily/Winged helix DNA-binding domain"/>
    <property type="match status" value="1"/>
</dbReference>
<gene>
    <name evidence="13" type="ORF">K435DRAFT_826829</name>
</gene>
<dbReference type="GO" id="GO:0043565">
    <property type="term" value="F:sequence-specific DNA binding"/>
    <property type="evidence" value="ECO:0007669"/>
    <property type="project" value="InterPro"/>
</dbReference>
<feature type="compositionally biased region" description="Polar residues" evidence="11">
    <location>
        <begin position="341"/>
        <end position="355"/>
    </location>
</feature>
<feature type="region of interest" description="Disordered" evidence="11">
    <location>
        <begin position="275"/>
        <end position="449"/>
    </location>
</feature>
<evidence type="ECO:0000313" key="13">
    <source>
        <dbReference type="EMBL" id="THV04610.1"/>
    </source>
</evidence>
<dbReference type="PRINTS" id="PR00056">
    <property type="entry name" value="HSFDOMAIN"/>
</dbReference>
<proteinExistence type="predicted"/>
<feature type="compositionally biased region" description="Low complexity" evidence="11">
    <location>
        <begin position="535"/>
        <end position="556"/>
    </location>
</feature>
<dbReference type="PANTHER" id="PTHR45339">
    <property type="entry name" value="HYBRID SIGNAL TRANSDUCTION HISTIDINE KINASE J"/>
    <property type="match status" value="1"/>
</dbReference>
<dbReference type="SMART" id="SM00448">
    <property type="entry name" value="REC"/>
    <property type="match status" value="1"/>
</dbReference>
<evidence type="ECO:0000256" key="6">
    <source>
        <dbReference type="ARBA" id="ARBA00023163"/>
    </source>
</evidence>
<feature type="compositionally biased region" description="Low complexity" evidence="11">
    <location>
        <begin position="363"/>
        <end position="389"/>
    </location>
</feature>
<feature type="region of interest" description="Disordered" evidence="11">
    <location>
        <begin position="693"/>
        <end position="741"/>
    </location>
</feature>
<feature type="region of interest" description="Disordered" evidence="11">
    <location>
        <begin position="788"/>
        <end position="865"/>
    </location>
</feature>
<keyword evidence="10" id="KW-0175">Coiled coil</keyword>
<keyword evidence="2 9" id="KW-0597">Phosphoprotein</keyword>
<protein>
    <recommendedName>
        <fullName evidence="12">Response regulatory domain-containing protein</fullName>
    </recommendedName>
</protein>
<organism evidence="13 14">
    <name type="scientific">Dendrothele bispora (strain CBS 962.96)</name>
    <dbReference type="NCBI Taxonomy" id="1314807"/>
    <lineage>
        <taxon>Eukaryota</taxon>
        <taxon>Fungi</taxon>
        <taxon>Dikarya</taxon>
        <taxon>Basidiomycota</taxon>
        <taxon>Agaricomycotina</taxon>
        <taxon>Agaricomycetes</taxon>
        <taxon>Agaricomycetidae</taxon>
        <taxon>Agaricales</taxon>
        <taxon>Agaricales incertae sedis</taxon>
        <taxon>Dendrothele</taxon>
    </lineage>
</organism>
<feature type="compositionally biased region" description="Polar residues" evidence="11">
    <location>
        <begin position="404"/>
        <end position="422"/>
    </location>
</feature>
<keyword evidence="14" id="KW-1185">Reference proteome</keyword>
<dbReference type="EMBL" id="ML179054">
    <property type="protein sequence ID" value="THV04610.1"/>
    <property type="molecule type" value="Genomic_DNA"/>
</dbReference>